<gene>
    <name evidence="2" type="ORF">SULPSESMR1_04524</name>
</gene>
<keyword evidence="2" id="KW-0614">Plasmid</keyword>
<dbReference type="Pfam" id="PF12728">
    <property type="entry name" value="HTH_17"/>
    <property type="match status" value="1"/>
</dbReference>
<organism evidence="2 3">
    <name type="scientific">Pseudosulfitobacter pseudonitzschiae</name>
    <dbReference type="NCBI Taxonomy" id="1402135"/>
    <lineage>
        <taxon>Bacteria</taxon>
        <taxon>Pseudomonadati</taxon>
        <taxon>Pseudomonadota</taxon>
        <taxon>Alphaproteobacteria</taxon>
        <taxon>Rhodobacterales</taxon>
        <taxon>Roseobacteraceae</taxon>
        <taxon>Pseudosulfitobacter</taxon>
    </lineage>
</organism>
<feature type="domain" description="Helix-turn-helix" evidence="1">
    <location>
        <begin position="76"/>
        <end position="124"/>
    </location>
</feature>
<name>A0A221K8Q4_9RHOB</name>
<accession>A0A221K8Q4</accession>
<dbReference type="RefSeq" id="WP_157729099.1">
    <property type="nucleotide sequence ID" value="NZ_CP022418.1"/>
</dbReference>
<dbReference type="Proteomes" id="UP000199754">
    <property type="component" value="Plasmid pSMR1-3"/>
</dbReference>
<geneLocation type="plasmid" evidence="2 3">
    <name>pSMR1-3</name>
</geneLocation>
<protein>
    <submittedName>
        <fullName evidence="2">Helix-turn-helix domain protein</fullName>
    </submittedName>
</protein>
<sequence>MNVTSLADFGERLPTAEEVDSAAGAMMAIETSREADGSLTIGDTKLSPSLVDLMSDLFSIVARGETVTLVPLSRQLTTQEAADLLNVSRPFLIKLIDQGALNCEMVGTHRRVALKNVLTYKAKRTAGRRTAMAEMQDIAEDLE</sequence>
<reference evidence="2 3" key="1">
    <citation type="submission" date="2017-07" db="EMBL/GenBank/DDBJ databases">
        <title>Genome Sequence of Sulfitobacter pseudonitzschiae Strain SMR1 Isolated from a culture of the Diatom Skeletonema marinoi.</title>
        <authorList>
            <person name="Topel M."/>
            <person name="Pinder M.I.M."/>
            <person name="Johansson O.N."/>
            <person name="Kourtchenko O."/>
            <person name="Godhe A."/>
            <person name="Clarke A.K."/>
        </authorList>
    </citation>
    <scope>NUCLEOTIDE SEQUENCE [LARGE SCALE GENOMIC DNA]</scope>
    <source>
        <strain evidence="2 3">SMR1</strain>
        <plasmid evidence="2 3">pSMR1-3</plasmid>
    </source>
</reference>
<dbReference type="InterPro" id="IPR010093">
    <property type="entry name" value="SinI_DNA-bd"/>
</dbReference>
<dbReference type="GO" id="GO:0003677">
    <property type="term" value="F:DNA binding"/>
    <property type="evidence" value="ECO:0007669"/>
    <property type="project" value="InterPro"/>
</dbReference>
<dbReference type="KEGG" id="spse:SULPSESMR1_04524"/>
<evidence type="ECO:0000259" key="1">
    <source>
        <dbReference type="Pfam" id="PF12728"/>
    </source>
</evidence>
<dbReference type="EMBL" id="CP022418">
    <property type="protein sequence ID" value="ASM75243.1"/>
    <property type="molecule type" value="Genomic_DNA"/>
</dbReference>
<proteinExistence type="predicted"/>
<dbReference type="NCBIfam" id="TIGR01764">
    <property type="entry name" value="excise"/>
    <property type="match status" value="1"/>
</dbReference>
<keyword evidence="3" id="KW-1185">Reference proteome</keyword>
<dbReference type="InterPro" id="IPR041657">
    <property type="entry name" value="HTH_17"/>
</dbReference>
<dbReference type="OrthoDB" id="26212at2"/>
<evidence type="ECO:0000313" key="3">
    <source>
        <dbReference type="Proteomes" id="UP000199754"/>
    </source>
</evidence>
<dbReference type="AlphaFoldDB" id="A0A221K8Q4"/>
<evidence type="ECO:0000313" key="2">
    <source>
        <dbReference type="EMBL" id="ASM75243.1"/>
    </source>
</evidence>